<organism evidence="8 9">
    <name type="scientific">Fusarium culmorum</name>
    <dbReference type="NCBI Taxonomy" id="5516"/>
    <lineage>
        <taxon>Eukaryota</taxon>
        <taxon>Fungi</taxon>
        <taxon>Dikarya</taxon>
        <taxon>Ascomycota</taxon>
        <taxon>Pezizomycotina</taxon>
        <taxon>Sordariomycetes</taxon>
        <taxon>Hypocreomycetidae</taxon>
        <taxon>Hypocreales</taxon>
        <taxon>Nectriaceae</taxon>
        <taxon>Fusarium</taxon>
    </lineage>
</organism>
<evidence type="ECO:0000256" key="2">
    <source>
        <dbReference type="ARBA" id="ARBA00022694"/>
    </source>
</evidence>
<dbReference type="PANTHER" id="PTHR22731:SF3">
    <property type="entry name" value="RIBONUCLEASES P_MRP PROTEIN SUBUNIT POP1"/>
    <property type="match status" value="1"/>
</dbReference>
<keyword evidence="2" id="KW-0819">tRNA processing</keyword>
<dbReference type="Pfam" id="PF06978">
    <property type="entry name" value="POP1_N"/>
    <property type="match status" value="1"/>
</dbReference>
<evidence type="ECO:0000259" key="7">
    <source>
        <dbReference type="Pfam" id="PF22770"/>
    </source>
</evidence>
<evidence type="ECO:0000259" key="5">
    <source>
        <dbReference type="Pfam" id="PF06978"/>
    </source>
</evidence>
<evidence type="ECO:0000313" key="9">
    <source>
        <dbReference type="Proteomes" id="UP000241587"/>
    </source>
</evidence>
<keyword evidence="3" id="KW-0539">Nucleus</keyword>
<dbReference type="OrthoDB" id="442863at2759"/>
<feature type="region of interest" description="Disordered" evidence="4">
    <location>
        <begin position="732"/>
        <end position="753"/>
    </location>
</feature>
<dbReference type="InterPro" id="IPR011057">
    <property type="entry name" value="Mss4-like_sf"/>
</dbReference>
<keyword evidence="9" id="KW-1185">Reference proteome</keyword>
<accession>A0A2T4GNA3</accession>
<evidence type="ECO:0000313" key="8">
    <source>
        <dbReference type="EMBL" id="PTD05015.1"/>
    </source>
</evidence>
<dbReference type="InterPro" id="IPR055079">
    <property type="entry name" value="POP1_C"/>
</dbReference>
<dbReference type="Pfam" id="PF08170">
    <property type="entry name" value="POPLD"/>
    <property type="match status" value="1"/>
</dbReference>
<name>A0A2T4GNA3_FUSCU</name>
<gene>
    <name evidence="8" type="ORF">FCULG_00002360</name>
</gene>
<evidence type="ECO:0000256" key="4">
    <source>
        <dbReference type="SAM" id="MobiDB-lite"/>
    </source>
</evidence>
<dbReference type="Proteomes" id="UP000241587">
    <property type="component" value="Unassembled WGS sequence"/>
</dbReference>
<feature type="compositionally biased region" description="Basic residues" evidence="4">
    <location>
        <begin position="96"/>
        <end position="117"/>
    </location>
</feature>
<proteinExistence type="predicted"/>
<dbReference type="OMA" id="KALSPMC"/>
<evidence type="ECO:0000256" key="3">
    <source>
        <dbReference type="ARBA" id="ARBA00023242"/>
    </source>
</evidence>
<evidence type="ECO:0000259" key="6">
    <source>
        <dbReference type="Pfam" id="PF08170"/>
    </source>
</evidence>
<dbReference type="GO" id="GO:0001682">
    <property type="term" value="P:tRNA 5'-leader removal"/>
    <property type="evidence" value="ECO:0007669"/>
    <property type="project" value="InterPro"/>
</dbReference>
<dbReference type="Gene3D" id="3.90.1590.10">
    <property type="entry name" value="glutathione-dependent formaldehyde- activating enzyme (gfa)"/>
    <property type="match status" value="1"/>
</dbReference>
<dbReference type="EMBL" id="PVEM01000012">
    <property type="protein sequence ID" value="PTD05015.1"/>
    <property type="molecule type" value="Genomic_DNA"/>
</dbReference>
<feature type="region of interest" description="Disordered" evidence="4">
    <location>
        <begin position="771"/>
        <end position="791"/>
    </location>
</feature>
<reference evidence="8 9" key="1">
    <citation type="submission" date="2018-02" db="EMBL/GenBank/DDBJ databases">
        <title>Fusarium culmorum secondary metabolites in fungal-bacterial-plant interactions.</title>
        <authorList>
            <person name="Schmidt R."/>
        </authorList>
    </citation>
    <scope>NUCLEOTIDE SEQUENCE [LARGE SCALE GENOMIC DNA]</scope>
    <source>
        <strain evidence="8 9">PV</strain>
    </source>
</reference>
<evidence type="ECO:0000256" key="1">
    <source>
        <dbReference type="ARBA" id="ARBA00004123"/>
    </source>
</evidence>
<sequence length="976" mass="109184">MAPGSSTGARSGPDSKKRKADTSAANGRGDNFAQRRQMVYAARSIPAQPAEAVFKNGNIDVQAFVAARQFEICALEQSKATSKAVSSSRAFQKPPRGLRRRTASHNPKRVPRRLRKRAVKEMKDDNTPVVEARRRKPRTTRARIRAETARKLGILATRKRKASLAKAKKDGDVDMEKSLAVVGRAPRPKIRRNELNEPPKPKAKFRKRQLNKTWLPTHSWHAKRAKMTDPLDPLWRFAIPLTPNEKIHRPTHRAQGDRGAVIWETSYMSTIGLFGNRAGVERVLKRLGVIQDSCWNNKGIKWRLGSSSWTGVLSRAINGKQPNHDDRQIIGPCTILWNPESLMVEPNQEPKKEQRQVFFRIHPSVFLELFNELLSLTKQETPRLYIEDLRFEIGSIDLSGPGSTEALLAVLHPYSRKDEAKTTHAEIYRAEFLGAGSSLSLPPKRLEVPDDNDAQLRLLERIAAWPAEEGLEPYAIFDRDARYRASLLPSQKQVDKRKSKKAPGTLLKPIQTDPPIPITLLTSRAGTGSQTQGTWTLIAPWKCIQHIWYCLVHYPLSSGGNPRFAGLDEIRQVAFERGQPWFPGDFPGTKAGADWELEQRRKRKAAWERRPKSKRVVWESLDLGGGRKGEVGDGFASDFEMLFGPVGASECEESHGQDAMDFDNDESAESTQALKLQKQQCLYQLRHIPKYTFTQATTSPTTFTVPRNALLGVRISVVSRGTITPCARIYRLPSQPTPAPRSSETEVPATIPPDSLSLYSLPHDLRSQWLSQAPSFTGGRDRSSRTSRPHDLESLKRQLAAELIAKPPSSVSPAANKSDINGHPLVPNVEDLIGFVTTGSFSLSEGHGMAIGSIAVEKVLDDIRKNAREVFNVPVLPMPVTFTSQTTLSRYHATPDAARGFCTNCGSWLFWRSEKSNSMSMSVGTFDQEELKQWGQKLAYSEVHLWSEDAIEGISDHLPGENWKYHDKGEGIERIG</sequence>
<dbReference type="SUPFAM" id="SSF51316">
    <property type="entry name" value="Mss4-like"/>
    <property type="match status" value="1"/>
</dbReference>
<dbReference type="InterPro" id="IPR009723">
    <property type="entry name" value="Pop1_N"/>
</dbReference>
<dbReference type="InterPro" id="IPR039182">
    <property type="entry name" value="Pop1"/>
</dbReference>
<dbReference type="GO" id="GO:0005655">
    <property type="term" value="C:nucleolar ribonuclease P complex"/>
    <property type="evidence" value="ECO:0007669"/>
    <property type="project" value="InterPro"/>
</dbReference>
<comment type="subcellular location">
    <subcellularLocation>
        <location evidence="1">Nucleus</location>
    </subcellularLocation>
</comment>
<dbReference type="GO" id="GO:0000172">
    <property type="term" value="C:ribonuclease MRP complex"/>
    <property type="evidence" value="ECO:0007669"/>
    <property type="project" value="InterPro"/>
</dbReference>
<feature type="domain" description="POPLD" evidence="6">
    <location>
        <begin position="534"/>
        <end position="639"/>
    </location>
</feature>
<feature type="compositionally biased region" description="Basic and acidic residues" evidence="4">
    <location>
        <begin position="779"/>
        <end position="791"/>
    </location>
</feature>
<feature type="domain" description="POP1 C-terminal" evidence="7">
    <location>
        <begin position="709"/>
        <end position="867"/>
    </location>
</feature>
<protein>
    <submittedName>
        <fullName evidence="8">Ribonucleases P/MRP protein subunit pop1</fullName>
    </submittedName>
</protein>
<feature type="domain" description="Pop1 N-terminal" evidence="5">
    <location>
        <begin position="64"/>
        <end position="274"/>
    </location>
</feature>
<dbReference type="AlphaFoldDB" id="A0A2T4GNA3"/>
<dbReference type="PANTHER" id="PTHR22731">
    <property type="entry name" value="RIBONUCLEASES P/MRP PROTEIN SUBUNIT POP1"/>
    <property type="match status" value="1"/>
</dbReference>
<comment type="caution">
    <text evidence="8">The sequence shown here is derived from an EMBL/GenBank/DDBJ whole genome shotgun (WGS) entry which is preliminary data.</text>
</comment>
<dbReference type="InterPro" id="IPR012590">
    <property type="entry name" value="POPLD_dom"/>
</dbReference>
<dbReference type="Pfam" id="PF22770">
    <property type="entry name" value="POP1_C"/>
    <property type="match status" value="1"/>
</dbReference>
<feature type="region of interest" description="Disordered" evidence="4">
    <location>
        <begin position="82"/>
        <end position="117"/>
    </location>
</feature>
<feature type="region of interest" description="Disordered" evidence="4">
    <location>
        <begin position="1"/>
        <end position="35"/>
    </location>
</feature>